<dbReference type="RefSeq" id="WP_005608201.1">
    <property type="nucleotide sequence ID" value="NZ_CP102283.1"/>
</dbReference>
<gene>
    <name evidence="1" type="ORF">HMPREF0444_1567</name>
</gene>
<dbReference type="Pfam" id="PF15597">
    <property type="entry name" value="Imm59"/>
    <property type="match status" value="1"/>
</dbReference>
<dbReference type="EMBL" id="ACKZ01000022">
    <property type="protein sequence ID" value="EEW36692.1"/>
    <property type="molecule type" value="Genomic_DNA"/>
</dbReference>
<organism evidence="1 2">
    <name type="scientific">Granulicatella adiacens ATCC 49175</name>
    <dbReference type="NCBI Taxonomy" id="638301"/>
    <lineage>
        <taxon>Bacteria</taxon>
        <taxon>Bacillati</taxon>
        <taxon>Bacillota</taxon>
        <taxon>Bacilli</taxon>
        <taxon>Lactobacillales</taxon>
        <taxon>Carnobacteriaceae</taxon>
        <taxon>Granulicatella</taxon>
    </lineage>
</organism>
<dbReference type="HOGENOM" id="CLU_173193_0_0_9"/>
<dbReference type="GeneID" id="78412308"/>
<protein>
    <submittedName>
        <fullName evidence="1">Uncharacterized protein</fullName>
    </submittedName>
</protein>
<proteinExistence type="predicted"/>
<accession>C8NI22</accession>
<dbReference type="Proteomes" id="UP000005926">
    <property type="component" value="Unassembled WGS sequence"/>
</dbReference>
<evidence type="ECO:0000313" key="1">
    <source>
        <dbReference type="EMBL" id="EEW36692.1"/>
    </source>
</evidence>
<name>C8NI22_9LACT</name>
<keyword evidence="2" id="KW-1185">Reference proteome</keyword>
<comment type="caution">
    <text evidence="1">The sequence shown here is derived from an EMBL/GenBank/DDBJ whole genome shotgun (WGS) entry which is preliminary data.</text>
</comment>
<reference evidence="1 2" key="1">
    <citation type="submission" date="2009-08" db="EMBL/GenBank/DDBJ databases">
        <authorList>
            <person name="Muzny D."/>
            <person name="Qin X."/>
            <person name="Deng J."/>
            <person name="Jiang H."/>
            <person name="Liu Y."/>
            <person name="Qu J."/>
            <person name="Song X.-Z."/>
            <person name="Zhang L."/>
            <person name="Thornton R."/>
            <person name="Coyle M."/>
            <person name="Francisco L."/>
            <person name="Jackson L."/>
            <person name="Javaid M."/>
            <person name="Korchina V."/>
            <person name="Kovar C."/>
            <person name="Mata R."/>
            <person name="Mathew T."/>
            <person name="Ngo R."/>
            <person name="Nguyen L."/>
            <person name="Nguyen N."/>
            <person name="Okwuonu G."/>
            <person name="Ongeri F."/>
            <person name="Pham C."/>
            <person name="Simmons D."/>
            <person name="Wilczek-Boney K."/>
            <person name="Hale W."/>
            <person name="Jakkamsetti A."/>
            <person name="Pham P."/>
            <person name="Ruth R."/>
            <person name="San Lucas F."/>
            <person name="Warren J."/>
            <person name="Zhang J."/>
            <person name="Zhao Z."/>
            <person name="Zhou C."/>
            <person name="Zhu D."/>
            <person name="Lee S."/>
            <person name="Bess C."/>
            <person name="Blankenburg K."/>
            <person name="Forbes L."/>
            <person name="Fu Q."/>
            <person name="Gubbala S."/>
            <person name="Hirani K."/>
            <person name="Jayaseelan J.C."/>
            <person name="Lara F."/>
            <person name="Munidasa M."/>
            <person name="Palculict T."/>
            <person name="Patil S."/>
            <person name="Pu L.-L."/>
            <person name="Saada N."/>
            <person name="Tang L."/>
            <person name="Weissenberger G."/>
            <person name="Zhu Y."/>
            <person name="Hemphill L."/>
            <person name="Shang Y."/>
            <person name="Youmans B."/>
            <person name="Ayvaz T."/>
            <person name="Ross M."/>
            <person name="Santibanez J."/>
            <person name="Aqrawi P."/>
            <person name="Gross S."/>
            <person name="Joshi V."/>
            <person name="Fowler G."/>
            <person name="Nazareth L."/>
            <person name="Reid J."/>
            <person name="Worley K."/>
            <person name="Petrosino J."/>
            <person name="Highlander S."/>
            <person name="Gibbs R."/>
        </authorList>
    </citation>
    <scope>NUCLEOTIDE SEQUENCE [LARGE SCALE GENOMIC DNA]</scope>
    <source>
        <strain evidence="1 2">ATCC 49175</strain>
    </source>
</reference>
<evidence type="ECO:0000313" key="2">
    <source>
        <dbReference type="Proteomes" id="UP000005926"/>
    </source>
</evidence>
<dbReference type="AlphaFoldDB" id="C8NI22"/>
<dbReference type="InterPro" id="IPR028954">
    <property type="entry name" value="Imm59"/>
</dbReference>
<sequence length="107" mass="13007">MNIEPLKRELEEEIKHRNYDSLVYVLFDESNTTLFAVHLFYKNHLFMVNSRDDRSYVLGKTFEFTNFIDAKEKFFNILDFIVREGRREVAKRGSYMYSSPLWDDYKN</sequence>
<dbReference type="eggNOG" id="ENOG5032XM0">
    <property type="taxonomic scope" value="Bacteria"/>
</dbReference>